<dbReference type="Proteomes" id="UP000004946">
    <property type="component" value="Chromosome"/>
</dbReference>
<feature type="compositionally biased region" description="Polar residues" evidence="1">
    <location>
        <begin position="423"/>
        <end position="442"/>
    </location>
</feature>
<dbReference type="Pfam" id="PF05656">
    <property type="entry name" value="DUF805"/>
    <property type="match status" value="1"/>
</dbReference>
<reference evidence="3 4" key="1">
    <citation type="submission" date="2010-12" db="EMBL/GenBank/DDBJ databases">
        <authorList>
            <person name="Muzny D."/>
            <person name="Qin X."/>
            <person name="Buhay C."/>
            <person name="Dugan-Rocha S."/>
            <person name="Ding Y."/>
            <person name="Chen G."/>
            <person name="Hawes A."/>
            <person name="Holder M."/>
            <person name="Jhangiani S."/>
            <person name="Johnson A."/>
            <person name="Khan Z."/>
            <person name="Li Z."/>
            <person name="Liu W."/>
            <person name="Liu X."/>
            <person name="Perez L."/>
            <person name="Shen H."/>
            <person name="Wang Q."/>
            <person name="Watt J."/>
            <person name="Xi L."/>
            <person name="Xin Y."/>
            <person name="Zhou J."/>
            <person name="Deng J."/>
            <person name="Jiang H."/>
            <person name="Liu Y."/>
            <person name="Qu J."/>
            <person name="Song X.-Z."/>
            <person name="Zhang L."/>
            <person name="Villasana D."/>
            <person name="Johnson A."/>
            <person name="Liu J."/>
            <person name="Liyanage D."/>
            <person name="Lorensuhewa L."/>
            <person name="Robinson T."/>
            <person name="Song A."/>
            <person name="Song B.-B."/>
            <person name="Dinh H."/>
            <person name="Thornton R."/>
            <person name="Coyle M."/>
            <person name="Francisco L."/>
            <person name="Jackson L."/>
            <person name="Javaid M."/>
            <person name="Korchina V."/>
            <person name="Kovar C."/>
            <person name="Mata R."/>
            <person name="Mathew T."/>
            <person name="Ngo R."/>
            <person name="Nguyen L."/>
            <person name="Nguyen N."/>
            <person name="Okwuonu G."/>
            <person name="Ongeri F."/>
            <person name="Pham C."/>
            <person name="Simmons D."/>
            <person name="Wilczek-Boney K."/>
            <person name="Hale W."/>
            <person name="Jakkamsetti A."/>
            <person name="Pham P."/>
            <person name="Ruth R."/>
            <person name="San Lucas F."/>
            <person name="Warren J."/>
            <person name="Zhang J."/>
            <person name="Zhao Z."/>
            <person name="Zhou C."/>
            <person name="Zhu D."/>
            <person name="Lee S."/>
            <person name="Bess C."/>
            <person name="Blankenburg K."/>
            <person name="Forbes L."/>
            <person name="Fu Q."/>
            <person name="Gubbala S."/>
            <person name="Hirani K."/>
            <person name="Jayaseelan J.C."/>
            <person name="Lara F."/>
            <person name="Munidasa M."/>
            <person name="Palculict T."/>
            <person name="Patil S."/>
            <person name="Pu L.-L."/>
            <person name="Saada N."/>
            <person name="Tang L."/>
            <person name="Weissenberger G."/>
            <person name="Zhu Y."/>
            <person name="Hemphill L."/>
            <person name="Shang Y."/>
            <person name="Youmans B."/>
            <person name="Ayvaz T."/>
            <person name="Ross M."/>
            <person name="Santibanez J."/>
            <person name="Aqrawi P."/>
            <person name="Gross S."/>
            <person name="Joshi V."/>
            <person name="Fowler G."/>
            <person name="Nazareth L."/>
            <person name="Reid J."/>
            <person name="Worley K."/>
            <person name="Petrosino J."/>
            <person name="Highlander S."/>
            <person name="Gibbs R."/>
        </authorList>
    </citation>
    <scope>NUCLEOTIDE SEQUENCE [LARGE SCALE GENOMIC DNA]</scope>
    <source>
        <strain evidence="3 4">DSM 10105</strain>
    </source>
</reference>
<dbReference type="eggNOG" id="COG3152">
    <property type="taxonomic scope" value="Bacteria"/>
</dbReference>
<gene>
    <name evidence="3" type="ORF">HMPREF0620_1422</name>
</gene>
<dbReference type="EMBL" id="AEON01000002">
    <property type="protein sequence ID" value="EFT82737.1"/>
    <property type="molecule type" value="Genomic_DNA"/>
</dbReference>
<keyword evidence="2" id="KW-0812">Transmembrane</keyword>
<dbReference type="GO" id="GO:0005886">
    <property type="term" value="C:plasma membrane"/>
    <property type="evidence" value="ECO:0007669"/>
    <property type="project" value="TreeGrafter"/>
</dbReference>
<dbReference type="PANTHER" id="PTHR34980:SF2">
    <property type="entry name" value="INNER MEMBRANE PROTEIN YHAH-RELATED"/>
    <property type="match status" value="1"/>
</dbReference>
<comment type="caution">
    <text evidence="3">The sequence shown here is derived from an EMBL/GenBank/DDBJ whole genome shotgun (WGS) entry which is preliminary data.</text>
</comment>
<name>E6K1U9_PARDN</name>
<feature type="compositionally biased region" description="Low complexity" evidence="1">
    <location>
        <begin position="341"/>
        <end position="371"/>
    </location>
</feature>
<evidence type="ECO:0008006" key="5">
    <source>
        <dbReference type="Google" id="ProtNLM"/>
    </source>
</evidence>
<keyword evidence="2" id="KW-1133">Transmembrane helix</keyword>
<keyword evidence="4" id="KW-1185">Reference proteome</keyword>
<feature type="region of interest" description="Disordered" evidence="1">
    <location>
        <begin position="341"/>
        <end position="448"/>
    </location>
</feature>
<dbReference type="InterPro" id="IPR008523">
    <property type="entry name" value="DUF805"/>
</dbReference>
<feature type="compositionally biased region" description="Low complexity" evidence="1">
    <location>
        <begin position="1"/>
        <end position="15"/>
    </location>
</feature>
<feature type="transmembrane region" description="Helical" evidence="2">
    <location>
        <begin position="105"/>
        <end position="126"/>
    </location>
</feature>
<feature type="compositionally biased region" description="Polar residues" evidence="1">
    <location>
        <begin position="372"/>
        <end position="401"/>
    </location>
</feature>
<proteinExistence type="predicted"/>
<feature type="region of interest" description="Disordered" evidence="1">
    <location>
        <begin position="1"/>
        <end position="55"/>
    </location>
</feature>
<accession>E6K1U9</accession>
<organism evidence="3 4">
    <name type="scientific">Parascardovia denticolens DSM 10105 = JCM 12538</name>
    <dbReference type="NCBI Taxonomy" id="864564"/>
    <lineage>
        <taxon>Bacteria</taxon>
        <taxon>Bacillati</taxon>
        <taxon>Actinomycetota</taxon>
        <taxon>Actinomycetes</taxon>
        <taxon>Bifidobacteriales</taxon>
        <taxon>Bifidobacteriaceae</taxon>
        <taxon>Parascardovia</taxon>
    </lineage>
</organism>
<evidence type="ECO:0000256" key="2">
    <source>
        <dbReference type="SAM" id="Phobius"/>
    </source>
</evidence>
<dbReference type="AlphaFoldDB" id="E6K1U9"/>
<feature type="transmembrane region" description="Helical" evidence="2">
    <location>
        <begin position="246"/>
        <end position="266"/>
    </location>
</feature>
<keyword evidence="2" id="KW-0472">Membrane</keyword>
<dbReference type="RefSeq" id="WP_006290700.1">
    <property type="nucleotide sequence ID" value="NZ_AP012333.1"/>
</dbReference>
<dbReference type="HOGENOM" id="CLU_610904_0_0_11"/>
<feature type="transmembrane region" description="Helical" evidence="2">
    <location>
        <begin position="146"/>
        <end position="171"/>
    </location>
</feature>
<dbReference type="PANTHER" id="PTHR34980">
    <property type="entry name" value="INNER MEMBRANE PROTEIN-RELATED-RELATED"/>
    <property type="match status" value="1"/>
</dbReference>
<evidence type="ECO:0000313" key="4">
    <source>
        <dbReference type="Proteomes" id="UP000004946"/>
    </source>
</evidence>
<evidence type="ECO:0000256" key="1">
    <source>
        <dbReference type="SAM" id="MobiDB-lite"/>
    </source>
</evidence>
<sequence>MTYQQDPTPADFTDPAPEDGSRQAPFENPEPASQPAAQSARPNDDQASGAPAGMGMPVAPAPYPSGRAFDVPLGLPWYGVPFGKAIKRFFKKYATFSGRASRSEYWLVVLFNVFVYVGTIILFFLLSFADGMTFDKETGSNNVFVSFIMVILAIALVVYSLACLVPSIAIIVRRLHDSNHSGWWLLGYVVAKIVMGITASIVFISWITSLMHKYGAELESGIDTNALPSGVEADIVNSLMGFLGTYAIFGILDLALGITLLVFLCLPPRIEGQRFDRPEDNPNFFIQQTQMAYQGFQPYQYPTQGYQQNGYQPNGYQAGGYQVDGYQANGYQADGYQAMNPPYQAAPVQPYQAPQASPYQQTQPVQGTPQTNGFSSDSSFPSADGFSSTMDQQTWPPQSNPGEALAAPETPQSPEVPQAPETPRSSDTPAAPETPSSFNSPETFPHEA</sequence>
<dbReference type="PATRIC" id="fig|864564.6.peg.280"/>
<evidence type="ECO:0000313" key="3">
    <source>
        <dbReference type="EMBL" id="EFT82737.1"/>
    </source>
</evidence>
<dbReference type="KEGG" id="pdo:PSDT_0253"/>
<feature type="compositionally biased region" description="Low complexity" evidence="1">
    <location>
        <begin position="27"/>
        <end position="55"/>
    </location>
</feature>
<protein>
    <recommendedName>
        <fullName evidence="5">DUF805 domain-containing protein</fullName>
    </recommendedName>
</protein>
<feature type="transmembrane region" description="Helical" evidence="2">
    <location>
        <begin position="183"/>
        <end position="207"/>
    </location>
</feature>